<dbReference type="AlphaFoldDB" id="A0ABC9TZ46"/>
<proteinExistence type="predicted"/>
<evidence type="ECO:0000313" key="1">
    <source>
        <dbReference type="EMBL" id="ERI77770.1"/>
    </source>
</evidence>
<protein>
    <submittedName>
        <fullName evidence="1">Uncharacterized protein</fullName>
    </submittedName>
</protein>
<accession>A0ABC9TZ46</accession>
<organism evidence="1 2">
    <name type="scientific">[Clostridium] symbiosum ATCC 14940</name>
    <dbReference type="NCBI Taxonomy" id="411472"/>
    <lineage>
        <taxon>Bacteria</taxon>
        <taxon>Bacillati</taxon>
        <taxon>Bacillota</taxon>
        <taxon>Clostridia</taxon>
        <taxon>Lachnospirales</taxon>
        <taxon>Lachnospiraceae</taxon>
        <taxon>Otoolea</taxon>
    </lineage>
</organism>
<gene>
    <name evidence="1" type="ORF">CLOSYM_01865</name>
</gene>
<dbReference type="EMBL" id="AWSU01000143">
    <property type="protein sequence ID" value="ERI77770.1"/>
    <property type="molecule type" value="Genomic_DNA"/>
</dbReference>
<sequence>MEVIMQKPKDKVAINSIPYGAYEAGTTDGEMRTDEKYHLNEICTDIQGNGYPVAANKANPSHSIEEA</sequence>
<evidence type="ECO:0000313" key="2">
    <source>
        <dbReference type="Proteomes" id="UP000016491"/>
    </source>
</evidence>
<dbReference type="Proteomes" id="UP000016491">
    <property type="component" value="Unassembled WGS sequence"/>
</dbReference>
<name>A0ABC9TZ46_CLOSY</name>
<reference evidence="1 2" key="1">
    <citation type="submission" date="2013-07" db="EMBL/GenBank/DDBJ databases">
        <authorList>
            <person name="Weinstock G."/>
            <person name="Sodergren E."/>
            <person name="Wylie T."/>
            <person name="Fulton L."/>
            <person name="Fulton R."/>
            <person name="Fronick C."/>
            <person name="O'Laughlin M."/>
            <person name="Godfrey J."/>
            <person name="Miner T."/>
            <person name="Herter B."/>
            <person name="Appelbaum E."/>
            <person name="Cordes M."/>
            <person name="Lek S."/>
            <person name="Wollam A."/>
            <person name="Pepin K.H."/>
            <person name="Palsikar V.B."/>
            <person name="Mitreva M."/>
            <person name="Wilson R.K."/>
        </authorList>
    </citation>
    <scope>NUCLEOTIDE SEQUENCE [LARGE SCALE GENOMIC DNA]</scope>
    <source>
        <strain evidence="1 2">ATCC 14940</strain>
    </source>
</reference>
<comment type="caution">
    <text evidence="1">The sequence shown here is derived from an EMBL/GenBank/DDBJ whole genome shotgun (WGS) entry which is preliminary data.</text>
</comment>